<proteinExistence type="predicted"/>
<accession>A0A1G9ZTF8</accession>
<dbReference type="AlphaFoldDB" id="A0A1G9ZTF8"/>
<dbReference type="STRING" id="1196353.SAMN05444921_12280"/>
<evidence type="ECO:0000313" key="2">
    <source>
        <dbReference type="Proteomes" id="UP000199063"/>
    </source>
</evidence>
<organism evidence="1 2">
    <name type="scientific">Streptomyces wuyuanensis</name>
    <dbReference type="NCBI Taxonomy" id="1196353"/>
    <lineage>
        <taxon>Bacteria</taxon>
        <taxon>Bacillati</taxon>
        <taxon>Actinomycetota</taxon>
        <taxon>Actinomycetes</taxon>
        <taxon>Kitasatosporales</taxon>
        <taxon>Streptomycetaceae</taxon>
        <taxon>Streptomyces</taxon>
    </lineage>
</organism>
<evidence type="ECO:0000313" key="1">
    <source>
        <dbReference type="EMBL" id="SDN23993.1"/>
    </source>
</evidence>
<sequence length="67" mass="7370">MRVRLFGLRDGDEDRAELTALRIPHVTVGEIRQWGGAGLAAAAARSFETTALYGFWAHLDADVLDRS</sequence>
<keyword evidence="2" id="KW-1185">Reference proteome</keyword>
<protein>
    <submittedName>
        <fullName evidence="1">Arginase</fullName>
    </submittedName>
</protein>
<gene>
    <name evidence="1" type="ORF">SAMN05444921_12280</name>
</gene>
<name>A0A1G9ZTF8_9ACTN</name>
<dbReference type="Proteomes" id="UP000199063">
    <property type="component" value="Unassembled WGS sequence"/>
</dbReference>
<dbReference type="EMBL" id="FNHI01000022">
    <property type="protein sequence ID" value="SDN23993.1"/>
    <property type="molecule type" value="Genomic_DNA"/>
</dbReference>
<reference evidence="2" key="1">
    <citation type="submission" date="2016-10" db="EMBL/GenBank/DDBJ databases">
        <authorList>
            <person name="Varghese N."/>
            <person name="Submissions S."/>
        </authorList>
    </citation>
    <scope>NUCLEOTIDE SEQUENCE [LARGE SCALE GENOMIC DNA]</scope>
    <source>
        <strain evidence="2">CGMCC 4.7042</strain>
    </source>
</reference>